<organism evidence="1 2">
    <name type="scientific">Desulfovibrio piger ATCC 29098</name>
    <dbReference type="NCBI Taxonomy" id="411464"/>
    <lineage>
        <taxon>Bacteria</taxon>
        <taxon>Pseudomonadati</taxon>
        <taxon>Thermodesulfobacteriota</taxon>
        <taxon>Desulfovibrionia</taxon>
        <taxon>Desulfovibrionales</taxon>
        <taxon>Desulfovibrionaceae</taxon>
        <taxon>Desulfovibrio</taxon>
    </lineage>
</organism>
<dbReference type="Proteomes" id="UP000003676">
    <property type="component" value="Unassembled WGS sequence"/>
</dbReference>
<name>B6WXA9_9BACT</name>
<gene>
    <name evidence="1" type="ORF">DESPIG_02735</name>
</gene>
<reference evidence="1 2" key="2">
    <citation type="submission" date="2008-10" db="EMBL/GenBank/DDBJ databases">
        <authorList>
            <person name="Fulton L."/>
            <person name="Clifton S."/>
            <person name="Fulton B."/>
            <person name="Xu J."/>
            <person name="Minx P."/>
            <person name="Pepin K.H."/>
            <person name="Johnson M."/>
            <person name="Bhonagiri V."/>
            <person name="Nash W.E."/>
            <person name="Mardis E.R."/>
            <person name="Wilson R.K."/>
        </authorList>
    </citation>
    <scope>NUCLEOTIDE SEQUENCE [LARGE SCALE GENOMIC DNA]</scope>
    <source>
        <strain evidence="1 2">ATCC 29098</strain>
    </source>
</reference>
<dbReference type="HOGENOM" id="CLU_3024753_0_0_7"/>
<evidence type="ECO:0000313" key="2">
    <source>
        <dbReference type="Proteomes" id="UP000003676"/>
    </source>
</evidence>
<accession>B6WXA9</accession>
<comment type="caution">
    <text evidence="1">The sequence shown here is derived from an EMBL/GenBank/DDBJ whole genome shotgun (WGS) entry which is preliminary data.</text>
</comment>
<dbReference type="EMBL" id="ABXU01000079">
    <property type="protein sequence ID" value="EEB32389.1"/>
    <property type="molecule type" value="Genomic_DNA"/>
</dbReference>
<dbReference type="AlphaFoldDB" id="B6WXA9"/>
<reference evidence="1 2" key="1">
    <citation type="submission" date="2008-10" db="EMBL/GenBank/DDBJ databases">
        <title>Draft genome sequence of Desulvovibrio piger (ATCC 29098).</title>
        <authorList>
            <person name="Sudarsanam P."/>
            <person name="Ley R."/>
            <person name="Guruge J."/>
            <person name="Turnbaugh P.J."/>
            <person name="Mahowald M."/>
            <person name="Liep D."/>
            <person name="Gordon J."/>
        </authorList>
    </citation>
    <scope>NUCLEOTIDE SEQUENCE [LARGE SCALE GENOMIC DNA]</scope>
    <source>
        <strain evidence="1 2">ATCC 29098</strain>
    </source>
</reference>
<proteinExistence type="predicted"/>
<evidence type="ECO:0000313" key="1">
    <source>
        <dbReference type="EMBL" id="EEB32389.1"/>
    </source>
</evidence>
<protein>
    <submittedName>
        <fullName evidence="1">Uncharacterized protein</fullName>
    </submittedName>
</protein>
<sequence>MKEGVFGPLPFFALGGGAARRDRRETACTGEARTPPAGMGRNAVIPLGKGMYITF</sequence>